<keyword evidence="4 6" id="KW-0472">Membrane</keyword>
<dbReference type="GO" id="GO:0032259">
    <property type="term" value="P:methylation"/>
    <property type="evidence" value="ECO:0007669"/>
    <property type="project" value="UniProtKB-KW"/>
</dbReference>
<evidence type="ECO:0000256" key="2">
    <source>
        <dbReference type="ARBA" id="ARBA00022692"/>
    </source>
</evidence>
<keyword evidence="2 6" id="KW-0812">Transmembrane</keyword>
<organism evidence="7 8">
    <name type="scientific">Nocardiopsis sinuspersici</name>
    <dbReference type="NCBI Taxonomy" id="501010"/>
    <lineage>
        <taxon>Bacteria</taxon>
        <taxon>Bacillati</taxon>
        <taxon>Actinomycetota</taxon>
        <taxon>Actinomycetes</taxon>
        <taxon>Streptosporangiales</taxon>
        <taxon>Nocardiopsidaceae</taxon>
        <taxon>Nocardiopsis</taxon>
    </lineage>
</organism>
<comment type="caution">
    <text evidence="7">The sequence shown here is derived from an EMBL/GenBank/DDBJ whole genome shotgun (WGS) entry which is preliminary data.</text>
</comment>
<feature type="transmembrane region" description="Helical" evidence="6">
    <location>
        <begin position="12"/>
        <end position="30"/>
    </location>
</feature>
<keyword evidence="7" id="KW-0808">Transferase</keyword>
<comment type="subcellular location">
    <subcellularLocation>
        <location evidence="1">Endomembrane system</location>
        <topology evidence="1">Multi-pass membrane protein</topology>
    </subcellularLocation>
</comment>
<name>A0A1V3C7Q1_9ACTN</name>
<keyword evidence="3 6" id="KW-1133">Transmembrane helix</keyword>
<keyword evidence="7" id="KW-0489">Methyltransferase</keyword>
<evidence type="ECO:0000313" key="7">
    <source>
        <dbReference type="EMBL" id="OOC56785.1"/>
    </source>
</evidence>
<dbReference type="Gene3D" id="1.20.120.1630">
    <property type="match status" value="1"/>
</dbReference>
<keyword evidence="8" id="KW-1185">Reference proteome</keyword>
<feature type="compositionally biased region" description="Basic and acidic residues" evidence="5">
    <location>
        <begin position="410"/>
        <end position="424"/>
    </location>
</feature>
<evidence type="ECO:0000256" key="1">
    <source>
        <dbReference type="ARBA" id="ARBA00004127"/>
    </source>
</evidence>
<evidence type="ECO:0000256" key="6">
    <source>
        <dbReference type="SAM" id="Phobius"/>
    </source>
</evidence>
<evidence type="ECO:0000256" key="5">
    <source>
        <dbReference type="SAM" id="MobiDB-lite"/>
    </source>
</evidence>
<reference evidence="8" key="1">
    <citation type="submission" date="2016-08" db="EMBL/GenBank/DDBJ databases">
        <authorList>
            <person name="Tokovenko B."/>
            <person name="Kalinowski J."/>
        </authorList>
    </citation>
    <scope>NUCLEOTIDE SEQUENCE [LARGE SCALE GENOMIC DNA]</scope>
    <source>
        <strain evidence="8">UTMC102</strain>
    </source>
</reference>
<feature type="transmembrane region" description="Helical" evidence="6">
    <location>
        <begin position="129"/>
        <end position="149"/>
    </location>
</feature>
<sequence>MGPETPAVLVRGVGLFAPLLPVIGLCLWRAPRQREIAAMIVAGAWSLLTLVPLNLYALHAGWWSFHAEGAVWLGIPVDLLLAWAVLWGVLPALLLRLLPVPLLTGLLVWVDVIVMPLAEPVVVLGSRWLLGEFAGSALCLIPALLLAYWTRTGQLVHARTWAQAVLAFGLMVAAPLAALGALPEPGTAFAAAQVLALVCLPGLAAAREFALVGGGTPLPFDPPSRLVTSGPYAYLRNPMQTAVVALYLVLSPVTGDPWPLAGALAAFVYGAGFAQWHEGGRLREAFGRDWEAYRSGVRSWLPLWRPWQGRTPGTLYVASDCDMCRGLGGWLAARAPVALEPRPAAEHTEVLYRLTYETPDGLRWSGVRALARALEHLHLGWALVGWAIDLPGPRHVAQLCADAFGAGPRPSREPLGEPEREGEAPTRGTGV</sequence>
<dbReference type="Proteomes" id="UP000189004">
    <property type="component" value="Unassembled WGS sequence"/>
</dbReference>
<feature type="transmembrane region" description="Helical" evidence="6">
    <location>
        <begin position="37"/>
        <end position="58"/>
    </location>
</feature>
<accession>A0A1V3C7Q1</accession>
<dbReference type="GO" id="GO:0008168">
    <property type="term" value="F:methyltransferase activity"/>
    <property type="evidence" value="ECO:0007669"/>
    <property type="project" value="UniProtKB-KW"/>
</dbReference>
<protein>
    <submittedName>
        <fullName evidence="7">Phospholipid methyltransferase</fullName>
    </submittedName>
</protein>
<dbReference type="GO" id="GO:0012505">
    <property type="term" value="C:endomembrane system"/>
    <property type="evidence" value="ECO:0007669"/>
    <property type="project" value="UniProtKB-SubCell"/>
</dbReference>
<proteinExistence type="predicted"/>
<evidence type="ECO:0000313" key="8">
    <source>
        <dbReference type="Proteomes" id="UP000189004"/>
    </source>
</evidence>
<dbReference type="AlphaFoldDB" id="A0A1V3C7Q1"/>
<feature type="transmembrane region" description="Helical" evidence="6">
    <location>
        <begin position="70"/>
        <end position="90"/>
    </location>
</feature>
<feature type="region of interest" description="Disordered" evidence="5">
    <location>
        <begin position="405"/>
        <end position="431"/>
    </location>
</feature>
<dbReference type="Pfam" id="PF04191">
    <property type="entry name" value="PEMT"/>
    <property type="match status" value="1"/>
</dbReference>
<dbReference type="RefSeq" id="WP_077693225.1">
    <property type="nucleotide sequence ID" value="NZ_MCOK01000001.1"/>
</dbReference>
<gene>
    <name evidence="7" type="ORF">NOSIN_25555</name>
</gene>
<dbReference type="OrthoDB" id="941586at2"/>
<feature type="transmembrane region" description="Helical" evidence="6">
    <location>
        <begin position="97"/>
        <end position="117"/>
    </location>
</feature>
<evidence type="ECO:0000256" key="3">
    <source>
        <dbReference type="ARBA" id="ARBA00022989"/>
    </source>
</evidence>
<evidence type="ECO:0000256" key="4">
    <source>
        <dbReference type="ARBA" id="ARBA00023136"/>
    </source>
</evidence>
<dbReference type="InterPro" id="IPR007318">
    <property type="entry name" value="Phopholipid_MeTrfase"/>
</dbReference>
<dbReference type="EMBL" id="MCOK01000001">
    <property type="protein sequence ID" value="OOC56785.1"/>
    <property type="molecule type" value="Genomic_DNA"/>
</dbReference>
<feature type="transmembrane region" description="Helical" evidence="6">
    <location>
        <begin position="161"/>
        <end position="182"/>
    </location>
</feature>
<dbReference type="STRING" id="501010.NOSIN_25555"/>